<dbReference type="InterPro" id="IPR002052">
    <property type="entry name" value="DNA_methylase_N6_adenine_CS"/>
</dbReference>
<evidence type="ECO:0000259" key="6">
    <source>
        <dbReference type="Pfam" id="PF23186"/>
    </source>
</evidence>
<evidence type="ECO:0000313" key="9">
    <source>
        <dbReference type="Proteomes" id="UP000466607"/>
    </source>
</evidence>
<keyword evidence="4" id="KW-0949">S-adenosyl-L-methionine</keyword>
<evidence type="ECO:0000256" key="3">
    <source>
        <dbReference type="ARBA" id="ARBA00022679"/>
    </source>
</evidence>
<dbReference type="AlphaFoldDB" id="A0AAD1IK20"/>
<proteinExistence type="inferred from homology"/>
<dbReference type="PANTHER" id="PTHR45875">
    <property type="entry name" value="METHYLTRANSFERASE N6AMT1"/>
    <property type="match status" value="1"/>
</dbReference>
<organism evidence="8 9">
    <name type="scientific">Mycolicibacterium litorale</name>
    <dbReference type="NCBI Taxonomy" id="758802"/>
    <lineage>
        <taxon>Bacteria</taxon>
        <taxon>Bacillati</taxon>
        <taxon>Actinomycetota</taxon>
        <taxon>Actinomycetes</taxon>
        <taxon>Mycobacteriales</taxon>
        <taxon>Mycobacteriaceae</taxon>
        <taxon>Mycolicibacterium</taxon>
    </lineage>
</organism>
<dbReference type="EMBL" id="AP022586">
    <property type="protein sequence ID" value="BBY17177.1"/>
    <property type="molecule type" value="Genomic_DNA"/>
</dbReference>
<evidence type="ECO:0000256" key="4">
    <source>
        <dbReference type="ARBA" id="ARBA00022691"/>
    </source>
</evidence>
<gene>
    <name evidence="8" type="ORF">MLIT_27690</name>
</gene>
<keyword evidence="2 8" id="KW-0489">Methyltransferase</keyword>
<dbReference type="GO" id="GO:0008170">
    <property type="term" value="F:N-methyltransferase activity"/>
    <property type="evidence" value="ECO:0007669"/>
    <property type="project" value="UniProtKB-ARBA"/>
</dbReference>
<evidence type="ECO:0000259" key="5">
    <source>
        <dbReference type="Pfam" id="PF05175"/>
    </source>
</evidence>
<dbReference type="SUPFAM" id="SSF53335">
    <property type="entry name" value="S-adenosyl-L-methionine-dependent methyltransferases"/>
    <property type="match status" value="1"/>
</dbReference>
<dbReference type="GO" id="GO:0008757">
    <property type="term" value="F:S-adenosylmethionine-dependent methyltransferase activity"/>
    <property type="evidence" value="ECO:0007669"/>
    <property type="project" value="TreeGrafter"/>
</dbReference>
<dbReference type="InterPro" id="IPR052190">
    <property type="entry name" value="Euk-Arch_PrmC-MTase"/>
</dbReference>
<evidence type="ECO:0000256" key="1">
    <source>
        <dbReference type="ARBA" id="ARBA00006149"/>
    </source>
</evidence>
<keyword evidence="9" id="KW-1185">Reference proteome</keyword>
<keyword evidence="3" id="KW-0808">Transferase</keyword>
<dbReference type="InterPro" id="IPR029063">
    <property type="entry name" value="SAM-dependent_MTases_sf"/>
</dbReference>
<dbReference type="Gene3D" id="3.40.50.150">
    <property type="entry name" value="Vaccinia Virus protein VP39"/>
    <property type="match status" value="1"/>
</dbReference>
<name>A0AAD1IK20_9MYCO</name>
<feature type="domain" description="Methyltransferase small" evidence="5">
    <location>
        <begin position="157"/>
        <end position="284"/>
    </location>
</feature>
<dbReference type="Proteomes" id="UP000466607">
    <property type="component" value="Chromosome"/>
</dbReference>
<accession>A0AAD1IK20</accession>
<dbReference type="GO" id="GO:0035657">
    <property type="term" value="C:eRF1 methyltransferase complex"/>
    <property type="evidence" value="ECO:0007669"/>
    <property type="project" value="TreeGrafter"/>
</dbReference>
<feature type="domain" description="DUF7059" evidence="6">
    <location>
        <begin position="26"/>
        <end position="114"/>
    </location>
</feature>
<dbReference type="Pfam" id="PF23186">
    <property type="entry name" value="DUF7059"/>
    <property type="match status" value="1"/>
</dbReference>
<dbReference type="PANTHER" id="PTHR45875:SF1">
    <property type="entry name" value="METHYLTRANSFERASE N6AMT1"/>
    <property type="match status" value="1"/>
</dbReference>
<protein>
    <submittedName>
        <fullName evidence="8">Methyltransferase</fullName>
    </submittedName>
</protein>
<evidence type="ECO:0000256" key="2">
    <source>
        <dbReference type="ARBA" id="ARBA00022603"/>
    </source>
</evidence>
<dbReference type="InterPro" id="IPR056684">
    <property type="entry name" value="DUF7782"/>
</dbReference>
<dbReference type="CDD" id="cd02440">
    <property type="entry name" value="AdoMet_MTases"/>
    <property type="match status" value="1"/>
</dbReference>
<sequence length="508" mass="53182">MTRPPESSGPLHDAAVLDALGADLRAAEFTTDGVSSLLGADADAAFARGVWWPALRATERASGDRTALAVVARLFLLGAEEPRERVDAAFPAAGADGLVANGVLATTPRGTFRAALDIRPHGDGHRDFLVVSDLDSALRDGAVRRDHVLGIGGASVSLARAVVREPVGRALDLGTGCGIQALHLDAHCADIVATDTNVRALALAAATARLNGMSWDLRCGSLFEPVAGERFDLIVSNPPFVVGAGARDYIYRDSGVVGDGLCRSLIEQVGAHLQPGGTAHVMANWIVRAGDDWRERVSGWLAGTGLHAWVVQRELADPVSYVSLWTSDAGEAPEQAARRGGEWLDWFAAEGITAIGMGMIALRAPRAGEQRPPDHVLEEITAADEVVTGPEVQAFFARREYLHHTTDEALLAARLSTAPVFLDEQSLPGPDGWQVVGAAVRRPGGPGAVIGVDEVSRALLAGCRGEVPLGTLIDLLAAHHGVDAGALATAALPVVREAIGRGIVYQAD</sequence>
<dbReference type="RefSeq" id="WP_134053662.1">
    <property type="nucleotide sequence ID" value="NZ_AP022586.1"/>
</dbReference>
<dbReference type="InterPro" id="IPR007848">
    <property type="entry name" value="Small_mtfrase_dom"/>
</dbReference>
<dbReference type="Pfam" id="PF05175">
    <property type="entry name" value="MTS"/>
    <property type="match status" value="1"/>
</dbReference>
<reference evidence="8 9" key="1">
    <citation type="journal article" date="2019" name="Emerg. Microbes Infect.">
        <title>Comprehensive subspecies identification of 175 nontuberculous mycobacteria species based on 7547 genomic profiles.</title>
        <authorList>
            <person name="Matsumoto Y."/>
            <person name="Kinjo T."/>
            <person name="Motooka D."/>
            <person name="Nabeya D."/>
            <person name="Jung N."/>
            <person name="Uechi K."/>
            <person name="Horii T."/>
            <person name="Iida T."/>
            <person name="Fujita J."/>
            <person name="Nakamura S."/>
        </authorList>
    </citation>
    <scope>NUCLEOTIDE SEQUENCE [LARGE SCALE GENOMIC DNA]</scope>
    <source>
        <strain evidence="8 9">JCM 17423</strain>
    </source>
</reference>
<dbReference type="GO" id="GO:0003676">
    <property type="term" value="F:nucleic acid binding"/>
    <property type="evidence" value="ECO:0007669"/>
    <property type="project" value="InterPro"/>
</dbReference>
<dbReference type="GO" id="GO:0008276">
    <property type="term" value="F:protein methyltransferase activity"/>
    <property type="evidence" value="ECO:0007669"/>
    <property type="project" value="TreeGrafter"/>
</dbReference>
<dbReference type="PROSITE" id="PS00092">
    <property type="entry name" value="N6_MTASE"/>
    <property type="match status" value="1"/>
</dbReference>
<dbReference type="Pfam" id="PF25004">
    <property type="entry name" value="DUF7782"/>
    <property type="match status" value="1"/>
</dbReference>
<evidence type="ECO:0000259" key="7">
    <source>
        <dbReference type="Pfam" id="PF25004"/>
    </source>
</evidence>
<feature type="domain" description="DUF7782" evidence="7">
    <location>
        <begin position="394"/>
        <end position="505"/>
    </location>
</feature>
<dbReference type="InterPro" id="IPR055487">
    <property type="entry name" value="DUF7059"/>
</dbReference>
<dbReference type="GO" id="GO:0032259">
    <property type="term" value="P:methylation"/>
    <property type="evidence" value="ECO:0007669"/>
    <property type="project" value="UniProtKB-KW"/>
</dbReference>
<comment type="similarity">
    <text evidence="1">Belongs to the eukaryotic/archaeal PrmC-related family.</text>
</comment>
<evidence type="ECO:0000313" key="8">
    <source>
        <dbReference type="EMBL" id="BBY17177.1"/>
    </source>
</evidence>